<keyword evidence="1" id="KW-0812">Transmembrane</keyword>
<keyword evidence="1" id="KW-1133">Transmembrane helix</keyword>
<evidence type="ECO:0000313" key="3">
    <source>
        <dbReference type="Proteomes" id="UP000479190"/>
    </source>
</evidence>
<protein>
    <submittedName>
        <fullName evidence="2">Uncharacterized protein</fullName>
    </submittedName>
</protein>
<reference evidence="2 3" key="1">
    <citation type="submission" date="2020-02" db="EMBL/GenBank/DDBJ databases">
        <authorList>
            <person name="Ferguson B K."/>
        </authorList>
    </citation>
    <scope>NUCLEOTIDE SEQUENCE [LARGE SCALE GENOMIC DNA]</scope>
</reference>
<dbReference type="Proteomes" id="UP000479190">
    <property type="component" value="Unassembled WGS sequence"/>
</dbReference>
<name>A0A6H5I1Z3_9HYME</name>
<keyword evidence="1" id="KW-0472">Membrane</keyword>
<evidence type="ECO:0000256" key="1">
    <source>
        <dbReference type="SAM" id="Phobius"/>
    </source>
</evidence>
<keyword evidence="3" id="KW-1185">Reference proteome</keyword>
<accession>A0A6H5I1Z3</accession>
<sequence length="192" mass="22215">MCVPCCDDDDDDDDARKPHRCQDFKRSAGEKVSRERSSDRAVQRQAAAAASTTAISALRREAIRARKPFSFAIHRANSHGRSRSLQSSMRIASFARVVRSSTQRLQFRIRRCCCYSKFFSTSLIILGGLLCRLSASRKKDRYLRSFSCTCVWFAIHWSRATPRRGDTLSWRAGSTTDYKRRTIRNVRRRLRR</sequence>
<dbReference type="AlphaFoldDB" id="A0A6H5I1Z3"/>
<dbReference type="EMBL" id="CADCXV010000458">
    <property type="protein sequence ID" value="CAB0030318.1"/>
    <property type="molecule type" value="Genomic_DNA"/>
</dbReference>
<gene>
    <name evidence="2" type="ORF">TBRA_LOCUS2324</name>
</gene>
<evidence type="ECO:0000313" key="2">
    <source>
        <dbReference type="EMBL" id="CAB0030318.1"/>
    </source>
</evidence>
<feature type="transmembrane region" description="Helical" evidence="1">
    <location>
        <begin position="118"/>
        <end position="135"/>
    </location>
</feature>
<proteinExistence type="predicted"/>
<organism evidence="2 3">
    <name type="scientific">Trichogramma brassicae</name>
    <dbReference type="NCBI Taxonomy" id="86971"/>
    <lineage>
        <taxon>Eukaryota</taxon>
        <taxon>Metazoa</taxon>
        <taxon>Ecdysozoa</taxon>
        <taxon>Arthropoda</taxon>
        <taxon>Hexapoda</taxon>
        <taxon>Insecta</taxon>
        <taxon>Pterygota</taxon>
        <taxon>Neoptera</taxon>
        <taxon>Endopterygota</taxon>
        <taxon>Hymenoptera</taxon>
        <taxon>Apocrita</taxon>
        <taxon>Proctotrupomorpha</taxon>
        <taxon>Chalcidoidea</taxon>
        <taxon>Trichogrammatidae</taxon>
        <taxon>Trichogramma</taxon>
    </lineage>
</organism>